<keyword evidence="3" id="KW-1185">Reference proteome</keyword>
<name>A0ABW8KCN0_9GAMM</name>
<gene>
    <name evidence="2" type="ORF">ISS97_20595</name>
</gene>
<accession>A0ABW8KCN0</accession>
<organism evidence="2 3">
    <name type="scientific">Dyella koreensis</name>
    <dbReference type="NCBI Taxonomy" id="311235"/>
    <lineage>
        <taxon>Bacteria</taxon>
        <taxon>Pseudomonadati</taxon>
        <taxon>Pseudomonadota</taxon>
        <taxon>Gammaproteobacteria</taxon>
        <taxon>Lysobacterales</taxon>
        <taxon>Rhodanobacteraceae</taxon>
        <taxon>Dyella</taxon>
    </lineage>
</organism>
<evidence type="ECO:0000313" key="3">
    <source>
        <dbReference type="Proteomes" id="UP001620408"/>
    </source>
</evidence>
<dbReference type="Proteomes" id="UP001620408">
    <property type="component" value="Unassembled WGS sequence"/>
</dbReference>
<proteinExistence type="predicted"/>
<protein>
    <recommendedName>
        <fullName evidence="4">Hemagglutinin</fullName>
    </recommendedName>
</protein>
<reference evidence="2 3" key="1">
    <citation type="submission" date="2020-10" db="EMBL/GenBank/DDBJ databases">
        <title>Phylogeny of dyella-like bacteria.</title>
        <authorList>
            <person name="Fu J."/>
        </authorList>
    </citation>
    <scope>NUCLEOTIDE SEQUENCE [LARGE SCALE GENOMIC DNA]</scope>
    <source>
        <strain evidence="2 3">BB4</strain>
    </source>
</reference>
<evidence type="ECO:0000256" key="1">
    <source>
        <dbReference type="SAM" id="MobiDB-lite"/>
    </source>
</evidence>
<evidence type="ECO:0008006" key="4">
    <source>
        <dbReference type="Google" id="ProtNLM"/>
    </source>
</evidence>
<dbReference type="RefSeq" id="WP_379984296.1">
    <property type="nucleotide sequence ID" value="NZ_JADIKD010000012.1"/>
</dbReference>
<dbReference type="EMBL" id="JADIKD010000012">
    <property type="protein sequence ID" value="MFK2919672.1"/>
    <property type="molecule type" value="Genomic_DNA"/>
</dbReference>
<sequence length="115" mass="12468">MDQATVDSFKPGETTVAQVEAVLGQPFQSNRLPDGSEQLQYISKVRDLAADDTPTTGSAIPKKVDKVVSTMLSFDKNGHFVRSWSAAKAGQESYPSDLGKMQSGDLKWAPGHQQQ</sequence>
<evidence type="ECO:0000313" key="2">
    <source>
        <dbReference type="EMBL" id="MFK2919672.1"/>
    </source>
</evidence>
<comment type="caution">
    <text evidence="2">The sequence shown here is derived from an EMBL/GenBank/DDBJ whole genome shotgun (WGS) entry which is preliminary data.</text>
</comment>
<feature type="region of interest" description="Disordered" evidence="1">
    <location>
        <begin position="91"/>
        <end position="115"/>
    </location>
</feature>